<dbReference type="PROSITE" id="PS00409">
    <property type="entry name" value="PROKAR_NTER_METHYL"/>
    <property type="match status" value="1"/>
</dbReference>
<dbReference type="NCBIfam" id="TIGR02532">
    <property type="entry name" value="IV_pilin_GFxxxE"/>
    <property type="match status" value="1"/>
</dbReference>
<organism evidence="1">
    <name type="scientific">Hellea balneolensis</name>
    <dbReference type="NCBI Taxonomy" id="287478"/>
    <lineage>
        <taxon>Bacteria</taxon>
        <taxon>Pseudomonadati</taxon>
        <taxon>Pseudomonadota</taxon>
        <taxon>Alphaproteobacteria</taxon>
        <taxon>Maricaulales</taxon>
        <taxon>Robiginitomaculaceae</taxon>
        <taxon>Hellea</taxon>
    </lineage>
</organism>
<dbReference type="EMBL" id="DRMJ01000068">
    <property type="protein sequence ID" value="HHL42268.1"/>
    <property type="molecule type" value="Genomic_DNA"/>
</dbReference>
<protein>
    <submittedName>
        <fullName evidence="1">Prepilin-type N-terminal cleavage/methylation domain-containing protein</fullName>
    </submittedName>
</protein>
<dbReference type="Pfam" id="PF07963">
    <property type="entry name" value="N_methyl"/>
    <property type="match status" value="1"/>
</dbReference>
<sequence>MGVSAYKVRMNFNQTQSVGCVVGHGDQGSGGFTLLETMIALALMSLTSLALFQSATALLRVSDRAVRIASTTIDESIERQTFMDIVSKLVPAWEEDAAHIFTGGPKGFSGLTAADPTAFSPRITPFEIKLVAKNETTPVNNVILYSAGQGMKIGSFETANLEFAYLGNDGIWRQSWPPETPPSSGFYDDYKYMDVPQLPLAIRLGTSGKGVGWVASVANASYPPLRDRFGYD</sequence>
<accession>A0A7C5LZ50</accession>
<dbReference type="AlphaFoldDB" id="A0A7C5LZ50"/>
<reference evidence="1" key="1">
    <citation type="journal article" date="2020" name="mSystems">
        <title>Genome- and Community-Level Interaction Insights into Carbon Utilization and Element Cycling Functions of Hydrothermarchaeota in Hydrothermal Sediment.</title>
        <authorList>
            <person name="Zhou Z."/>
            <person name="Liu Y."/>
            <person name="Xu W."/>
            <person name="Pan J."/>
            <person name="Luo Z.H."/>
            <person name="Li M."/>
        </authorList>
    </citation>
    <scope>NUCLEOTIDE SEQUENCE [LARGE SCALE GENOMIC DNA]</scope>
    <source>
        <strain evidence="1">HyVt-485</strain>
    </source>
</reference>
<name>A0A7C5LZ50_9PROT</name>
<dbReference type="Proteomes" id="UP000885830">
    <property type="component" value="Unassembled WGS sequence"/>
</dbReference>
<gene>
    <name evidence="1" type="ORF">ENJ42_01500</name>
</gene>
<proteinExistence type="predicted"/>
<comment type="caution">
    <text evidence="1">The sequence shown here is derived from an EMBL/GenBank/DDBJ whole genome shotgun (WGS) entry which is preliminary data.</text>
</comment>
<evidence type="ECO:0000313" key="1">
    <source>
        <dbReference type="EMBL" id="HHL42268.1"/>
    </source>
</evidence>
<dbReference type="InterPro" id="IPR012902">
    <property type="entry name" value="N_methyl_site"/>
</dbReference>